<dbReference type="Pfam" id="PF03401">
    <property type="entry name" value="TctC"/>
    <property type="match status" value="1"/>
</dbReference>
<dbReference type="PIRSF" id="PIRSF017082">
    <property type="entry name" value="YflP"/>
    <property type="match status" value="1"/>
</dbReference>
<dbReference type="InterPro" id="IPR005064">
    <property type="entry name" value="BUG"/>
</dbReference>
<comment type="caution">
    <text evidence="2">The sequence shown here is derived from an EMBL/GenBank/DDBJ whole genome shotgun (WGS) entry which is preliminary data.</text>
</comment>
<sequence length="311" mass="32740">MSTTWAAPADTYPERPIRIVVPFAAGGGGDFIVRAWADKLSETLKQPVIVDNRGGGNTVTGTDVVAKAAPDGYTLLIVSPSFATNPTLMSKLPYRTPDDFAPVGLVITYAMGLAARANLDANDIPQLLAYAKNNPGKLSIATSGEGSASSMAAELFKSATGADLLSVAYRGAGPALLDVASGNVDLSFTGLSQIKPQLDGKRVKLLATSGLKRLQSAPDIKTIAEQGVKDFEAIVWWGILAPAGTPKEIVAKVNQALKVSLADPEVARRLEVIDGEVRVSSPQEFDGFIREEMVRWGKLLKPDPAAKTAAP</sequence>
<dbReference type="AlphaFoldDB" id="A0A7Y9IZ43"/>
<dbReference type="RefSeq" id="WP_179589074.1">
    <property type="nucleotide sequence ID" value="NZ_JACBYR010000002.1"/>
</dbReference>
<organism evidence="2 3">
    <name type="scientific">Pigmentiphaga litoralis</name>
    <dbReference type="NCBI Taxonomy" id="516702"/>
    <lineage>
        <taxon>Bacteria</taxon>
        <taxon>Pseudomonadati</taxon>
        <taxon>Pseudomonadota</taxon>
        <taxon>Betaproteobacteria</taxon>
        <taxon>Burkholderiales</taxon>
        <taxon>Alcaligenaceae</taxon>
        <taxon>Pigmentiphaga</taxon>
    </lineage>
</organism>
<keyword evidence="2" id="KW-0675">Receptor</keyword>
<dbReference type="PANTHER" id="PTHR42928">
    <property type="entry name" value="TRICARBOXYLATE-BINDING PROTEIN"/>
    <property type="match status" value="1"/>
</dbReference>
<dbReference type="SUPFAM" id="SSF53850">
    <property type="entry name" value="Periplasmic binding protein-like II"/>
    <property type="match status" value="1"/>
</dbReference>
<reference evidence="2 3" key="1">
    <citation type="submission" date="2020-07" db="EMBL/GenBank/DDBJ databases">
        <title>Genomic Encyclopedia of Type Strains, Phase IV (KMG-V): Genome sequencing to study the core and pangenomes of soil and plant-associated prokaryotes.</title>
        <authorList>
            <person name="Whitman W."/>
        </authorList>
    </citation>
    <scope>NUCLEOTIDE SEQUENCE [LARGE SCALE GENOMIC DNA]</scope>
    <source>
        <strain evidence="2 3">SAS40</strain>
    </source>
</reference>
<dbReference type="Gene3D" id="3.40.190.10">
    <property type="entry name" value="Periplasmic binding protein-like II"/>
    <property type="match status" value="1"/>
</dbReference>
<dbReference type="PANTHER" id="PTHR42928:SF5">
    <property type="entry name" value="BLR1237 PROTEIN"/>
    <property type="match status" value="1"/>
</dbReference>
<accession>A0A7Y9IZ43</accession>
<evidence type="ECO:0000313" key="2">
    <source>
        <dbReference type="EMBL" id="NYE85058.1"/>
    </source>
</evidence>
<name>A0A7Y9IZ43_9BURK</name>
<protein>
    <submittedName>
        <fullName evidence="2">Tripartite-type tricarboxylate transporter receptor subunit TctC</fullName>
    </submittedName>
</protein>
<dbReference type="Gene3D" id="3.40.190.150">
    <property type="entry name" value="Bordetella uptake gene, domain 1"/>
    <property type="match status" value="1"/>
</dbReference>
<evidence type="ECO:0000256" key="1">
    <source>
        <dbReference type="ARBA" id="ARBA00006987"/>
    </source>
</evidence>
<evidence type="ECO:0000313" key="3">
    <source>
        <dbReference type="Proteomes" id="UP000542125"/>
    </source>
</evidence>
<keyword evidence="3" id="KW-1185">Reference proteome</keyword>
<proteinExistence type="inferred from homology"/>
<dbReference type="Proteomes" id="UP000542125">
    <property type="component" value="Unassembled WGS sequence"/>
</dbReference>
<gene>
    <name evidence="2" type="ORF">FHW18_004365</name>
</gene>
<comment type="similarity">
    <text evidence="1">Belongs to the UPF0065 (bug) family.</text>
</comment>
<dbReference type="EMBL" id="JACBYR010000002">
    <property type="protein sequence ID" value="NYE85058.1"/>
    <property type="molecule type" value="Genomic_DNA"/>
</dbReference>
<dbReference type="InterPro" id="IPR042100">
    <property type="entry name" value="Bug_dom1"/>
</dbReference>
<dbReference type="CDD" id="cd13578">
    <property type="entry name" value="PBP2_Bug27"/>
    <property type="match status" value="1"/>
</dbReference>